<dbReference type="PANTHER" id="PTHR10159">
    <property type="entry name" value="DUAL SPECIFICITY PROTEIN PHOSPHATASE"/>
    <property type="match status" value="1"/>
</dbReference>
<feature type="compositionally biased region" description="Low complexity" evidence="5">
    <location>
        <begin position="50"/>
        <end position="61"/>
    </location>
</feature>
<evidence type="ECO:0000256" key="1">
    <source>
        <dbReference type="ARBA" id="ARBA00008601"/>
    </source>
</evidence>
<evidence type="ECO:0000256" key="2">
    <source>
        <dbReference type="ARBA" id="ARBA00013064"/>
    </source>
</evidence>
<feature type="region of interest" description="Disordered" evidence="5">
    <location>
        <begin position="117"/>
        <end position="136"/>
    </location>
</feature>
<evidence type="ECO:0000313" key="9">
    <source>
        <dbReference type="Proteomes" id="UP001610432"/>
    </source>
</evidence>
<dbReference type="InterPro" id="IPR000387">
    <property type="entry name" value="Tyr_Pase_dom"/>
</dbReference>
<comment type="caution">
    <text evidence="8">The sequence shown here is derived from an EMBL/GenBank/DDBJ whole genome shotgun (WGS) entry which is preliminary data.</text>
</comment>
<feature type="region of interest" description="Disordered" evidence="5">
    <location>
        <begin position="46"/>
        <end position="67"/>
    </location>
</feature>
<dbReference type="CDD" id="cd14498">
    <property type="entry name" value="DSP"/>
    <property type="match status" value="1"/>
</dbReference>
<evidence type="ECO:0000256" key="4">
    <source>
        <dbReference type="ARBA" id="ARBA00022912"/>
    </source>
</evidence>
<dbReference type="SMART" id="SM00195">
    <property type="entry name" value="DSPc"/>
    <property type="match status" value="1"/>
</dbReference>
<dbReference type="PANTHER" id="PTHR10159:SF519">
    <property type="entry name" value="DUAL SPECIFICITY PROTEIN PHOSPHATASE MPK3"/>
    <property type="match status" value="1"/>
</dbReference>
<name>A0ABR4LUI6_9EURO</name>
<evidence type="ECO:0000259" key="7">
    <source>
        <dbReference type="PROSITE" id="PS50056"/>
    </source>
</evidence>
<evidence type="ECO:0000256" key="5">
    <source>
        <dbReference type="SAM" id="MobiDB-lite"/>
    </source>
</evidence>
<dbReference type="InterPro" id="IPR016130">
    <property type="entry name" value="Tyr_Pase_AS"/>
</dbReference>
<dbReference type="InterPro" id="IPR029021">
    <property type="entry name" value="Prot-tyrosine_phosphatase-like"/>
</dbReference>
<dbReference type="InterPro" id="IPR000340">
    <property type="entry name" value="Dual-sp_phosphatase_cat-dom"/>
</dbReference>
<dbReference type="SUPFAM" id="SSF52799">
    <property type="entry name" value="(Phosphotyrosine protein) phosphatases II"/>
    <property type="match status" value="1"/>
</dbReference>
<dbReference type="PROSITE" id="PS50054">
    <property type="entry name" value="TYR_PHOSPHATASE_DUAL"/>
    <property type="match status" value="1"/>
</dbReference>
<gene>
    <name evidence="8" type="ORF">BJX67DRAFT_63191</name>
</gene>
<reference evidence="8 9" key="1">
    <citation type="submission" date="2024-07" db="EMBL/GenBank/DDBJ databases">
        <title>Section-level genome sequencing and comparative genomics of Aspergillus sections Usti and Cavernicolus.</title>
        <authorList>
            <consortium name="Lawrence Berkeley National Laboratory"/>
            <person name="Nybo J.L."/>
            <person name="Vesth T.C."/>
            <person name="Theobald S."/>
            <person name="Frisvad J.C."/>
            <person name="Larsen T.O."/>
            <person name="Kjaerboelling I."/>
            <person name="Rothschild-Mancinelli K."/>
            <person name="Lyhne E.K."/>
            <person name="Kogle M.E."/>
            <person name="Barry K."/>
            <person name="Clum A."/>
            <person name="Na H."/>
            <person name="Ledsgaard L."/>
            <person name="Lin J."/>
            <person name="Lipzen A."/>
            <person name="Kuo A."/>
            <person name="Riley R."/>
            <person name="Mondo S."/>
            <person name="Labutti K."/>
            <person name="Haridas S."/>
            <person name="Pangalinan J."/>
            <person name="Salamov A.A."/>
            <person name="Simmons B.A."/>
            <person name="Magnuson J.K."/>
            <person name="Chen J."/>
            <person name="Drula E."/>
            <person name="Henrissat B."/>
            <person name="Wiebenga A."/>
            <person name="Lubbers R.J."/>
            <person name="Gomes A.C."/>
            <person name="Macurrencykelacurrency M.R."/>
            <person name="Stajich J."/>
            <person name="Grigoriev I.V."/>
            <person name="Mortensen U.H."/>
            <person name="De Vries R.P."/>
            <person name="Baker S.E."/>
            <person name="Andersen M.R."/>
        </authorList>
    </citation>
    <scope>NUCLEOTIDE SEQUENCE [LARGE SCALE GENOMIC DNA]</scope>
    <source>
        <strain evidence="8 9">CBS 449.75</strain>
    </source>
</reference>
<organism evidence="8 9">
    <name type="scientific">Aspergillus lucknowensis</name>
    <dbReference type="NCBI Taxonomy" id="176173"/>
    <lineage>
        <taxon>Eukaryota</taxon>
        <taxon>Fungi</taxon>
        <taxon>Dikarya</taxon>
        <taxon>Ascomycota</taxon>
        <taxon>Pezizomycotina</taxon>
        <taxon>Eurotiomycetes</taxon>
        <taxon>Eurotiomycetidae</taxon>
        <taxon>Eurotiales</taxon>
        <taxon>Aspergillaceae</taxon>
        <taxon>Aspergillus</taxon>
        <taxon>Aspergillus subgen. Nidulantes</taxon>
    </lineage>
</organism>
<dbReference type="RefSeq" id="XP_070887158.1">
    <property type="nucleotide sequence ID" value="XM_071035269.1"/>
</dbReference>
<keyword evidence="4" id="KW-0904">Protein phosphatase</keyword>
<dbReference type="InterPro" id="IPR020422">
    <property type="entry name" value="TYR_PHOSPHATASE_DUAL_dom"/>
</dbReference>
<keyword evidence="9" id="KW-1185">Reference proteome</keyword>
<dbReference type="EMBL" id="JBFXLQ010000015">
    <property type="protein sequence ID" value="KAL2868179.1"/>
    <property type="molecule type" value="Genomic_DNA"/>
</dbReference>
<keyword evidence="3" id="KW-0378">Hydrolase</keyword>
<dbReference type="Gene3D" id="3.90.190.10">
    <property type="entry name" value="Protein tyrosine phosphatase superfamily"/>
    <property type="match status" value="1"/>
</dbReference>
<evidence type="ECO:0000259" key="6">
    <source>
        <dbReference type="PROSITE" id="PS50054"/>
    </source>
</evidence>
<comment type="similarity">
    <text evidence="1">Belongs to the protein-tyrosine phosphatase family. Non-receptor class dual specificity subfamily.</text>
</comment>
<dbReference type="PROSITE" id="PS00383">
    <property type="entry name" value="TYR_PHOSPHATASE_1"/>
    <property type="match status" value="1"/>
</dbReference>
<feature type="domain" description="Tyrosine-protein phosphatase" evidence="6">
    <location>
        <begin position="8"/>
        <end position="206"/>
    </location>
</feature>
<accession>A0ABR4LUI6</accession>
<dbReference type="EC" id="3.1.3.48" evidence="2"/>
<sequence>MATSLTLSPILAIPGLYISDRFAARSKPLLAEHGITHVLSLMRWEDLPPSTSTSTSTSTSEADTEADTEALLANTTSTRHITRKQVDIDDDPTEDILGPLGEMLDFIHDALSRPDVTDADAVTGPSTRGEGEKTHRDTGTYAAGRVLVHCNQGISRSGAVVVAYIMKCRSLPYNDALRLARQSRSLITPNIGFEYQLRIWKGCGYAVLQVEADGDTKAEVGQGNRISADSRLKMKPKLAYEVWREEVARIYNHAQYREVQRAKEDLLRSLMARLENLRGE</sequence>
<dbReference type="PROSITE" id="PS50056">
    <property type="entry name" value="TYR_PHOSPHATASE_2"/>
    <property type="match status" value="1"/>
</dbReference>
<feature type="domain" description="Tyrosine specific protein phosphatases" evidence="7">
    <location>
        <begin position="132"/>
        <end position="184"/>
    </location>
</feature>
<evidence type="ECO:0000256" key="3">
    <source>
        <dbReference type="ARBA" id="ARBA00022801"/>
    </source>
</evidence>
<dbReference type="Proteomes" id="UP001610432">
    <property type="component" value="Unassembled WGS sequence"/>
</dbReference>
<protein>
    <recommendedName>
        <fullName evidence="2">protein-tyrosine-phosphatase</fullName>
        <ecNumber evidence="2">3.1.3.48</ecNumber>
    </recommendedName>
</protein>
<dbReference type="Pfam" id="PF00782">
    <property type="entry name" value="DSPc"/>
    <property type="match status" value="1"/>
</dbReference>
<dbReference type="GeneID" id="98150341"/>
<evidence type="ECO:0000313" key="8">
    <source>
        <dbReference type="EMBL" id="KAL2868179.1"/>
    </source>
</evidence>
<proteinExistence type="inferred from homology"/>